<keyword evidence="6" id="KW-0963">Cytoplasm</keyword>
<dbReference type="RefSeq" id="WP_067472936.1">
    <property type="nucleotide sequence ID" value="NZ_CP015961.1"/>
</dbReference>
<accession>A0A173LNI6</accession>
<dbReference type="Proteomes" id="UP000186104">
    <property type="component" value="Chromosome"/>
</dbReference>
<dbReference type="InterPro" id="IPR049704">
    <property type="entry name" value="Aminotrans_3_PPA_site"/>
</dbReference>
<dbReference type="InterPro" id="IPR050103">
    <property type="entry name" value="Class-III_PLP-dep_AT"/>
</dbReference>
<proteinExistence type="inferred from homology"/>
<dbReference type="EC" id="2.6.1.11" evidence="6"/>
<dbReference type="GO" id="GO:0006526">
    <property type="term" value="P:L-arginine biosynthetic process"/>
    <property type="evidence" value="ECO:0007669"/>
    <property type="project" value="UniProtKB-UniRule"/>
</dbReference>
<dbReference type="Pfam" id="PF00202">
    <property type="entry name" value="Aminotran_3"/>
    <property type="match status" value="1"/>
</dbReference>
<dbReference type="PANTHER" id="PTHR11986">
    <property type="entry name" value="AMINOTRANSFERASE CLASS III"/>
    <property type="match status" value="1"/>
</dbReference>
<keyword evidence="3 6" id="KW-0028">Amino-acid biosynthesis</keyword>
<dbReference type="GO" id="GO:0003992">
    <property type="term" value="F:N2-acetyl-L-ornithine:2-oxoglutarate 5-aminotransferase activity"/>
    <property type="evidence" value="ECO:0007669"/>
    <property type="project" value="UniProtKB-UniRule"/>
</dbReference>
<dbReference type="SUPFAM" id="SSF53383">
    <property type="entry name" value="PLP-dependent transferases"/>
    <property type="match status" value="1"/>
</dbReference>
<dbReference type="CDD" id="cd00610">
    <property type="entry name" value="OAT_like"/>
    <property type="match status" value="1"/>
</dbReference>
<evidence type="ECO:0000256" key="2">
    <source>
        <dbReference type="ARBA" id="ARBA00022576"/>
    </source>
</evidence>
<dbReference type="NCBIfam" id="NF002874">
    <property type="entry name" value="PRK03244.1"/>
    <property type="match status" value="1"/>
</dbReference>
<dbReference type="PANTHER" id="PTHR11986:SF79">
    <property type="entry name" value="ACETYLORNITHINE AMINOTRANSFERASE, MITOCHONDRIAL"/>
    <property type="match status" value="1"/>
</dbReference>
<dbReference type="UniPathway" id="UPA00068">
    <property type="reaction ID" value="UER00109"/>
</dbReference>
<evidence type="ECO:0000256" key="5">
    <source>
        <dbReference type="ARBA" id="ARBA00022898"/>
    </source>
</evidence>
<keyword evidence="8" id="KW-1185">Reference proteome</keyword>
<gene>
    <name evidence="6" type="primary">argD</name>
    <name evidence="7" type="ORF">BJL86_1481</name>
</gene>
<comment type="catalytic activity">
    <reaction evidence="6">
        <text>N(2)-acetyl-L-ornithine + 2-oxoglutarate = N-acetyl-L-glutamate 5-semialdehyde + L-glutamate</text>
        <dbReference type="Rhea" id="RHEA:18049"/>
        <dbReference type="ChEBI" id="CHEBI:16810"/>
        <dbReference type="ChEBI" id="CHEBI:29123"/>
        <dbReference type="ChEBI" id="CHEBI:29985"/>
        <dbReference type="ChEBI" id="CHEBI:57805"/>
        <dbReference type="EC" id="2.6.1.11"/>
    </reaction>
</comment>
<organism evidence="7 8">
    <name type="scientific">Dietzia timorensis</name>
    <dbReference type="NCBI Taxonomy" id="499555"/>
    <lineage>
        <taxon>Bacteria</taxon>
        <taxon>Bacillati</taxon>
        <taxon>Actinomycetota</taxon>
        <taxon>Actinomycetes</taxon>
        <taxon>Mycobacteriales</taxon>
        <taxon>Dietziaceae</taxon>
        <taxon>Dietzia</taxon>
    </lineage>
</organism>
<keyword evidence="2 6" id="KW-0032">Aminotransferase</keyword>
<dbReference type="InterPro" id="IPR004636">
    <property type="entry name" value="AcOrn/SuccOrn_fam"/>
</dbReference>
<dbReference type="GO" id="GO:0042802">
    <property type="term" value="F:identical protein binding"/>
    <property type="evidence" value="ECO:0007669"/>
    <property type="project" value="TreeGrafter"/>
</dbReference>
<feature type="modified residue" description="N6-(pyridoxal phosphate)lysine" evidence="6">
    <location>
        <position position="256"/>
    </location>
</feature>
<comment type="pathway">
    <text evidence="6">Amino-acid biosynthesis; L-arginine biosynthesis; N(2)-acetyl-L-ornithine from L-glutamate: step 4/4.</text>
</comment>
<feature type="binding site" evidence="6">
    <location>
        <position position="138"/>
    </location>
    <ligand>
        <name>pyridoxal 5'-phosphate</name>
        <dbReference type="ChEBI" id="CHEBI:597326"/>
    </ligand>
</feature>
<feature type="binding site" evidence="6">
    <location>
        <begin position="112"/>
        <end position="113"/>
    </location>
    <ligand>
        <name>pyridoxal 5'-phosphate</name>
        <dbReference type="ChEBI" id="CHEBI:597326"/>
    </ligand>
</feature>
<reference evidence="7 8" key="1">
    <citation type="submission" date="2016-06" db="EMBL/GenBank/DDBJ databases">
        <title>Complete genome sequence of a saline-alkali tolerant type strain Dietzia timorensis ID05-A0528T.</title>
        <authorList>
            <person name="Wu X."/>
        </authorList>
    </citation>
    <scope>NUCLEOTIDE SEQUENCE [LARGE SCALE GENOMIC DNA]</scope>
    <source>
        <strain evidence="7 8">ID05-A0528</strain>
    </source>
</reference>
<dbReference type="InterPro" id="IPR015421">
    <property type="entry name" value="PyrdxlP-dep_Trfase_major"/>
</dbReference>
<dbReference type="GO" id="GO:0030170">
    <property type="term" value="F:pyridoxal phosphate binding"/>
    <property type="evidence" value="ECO:0007669"/>
    <property type="project" value="InterPro"/>
</dbReference>
<dbReference type="InterPro" id="IPR015424">
    <property type="entry name" value="PyrdxlP-dep_Trfase"/>
</dbReference>
<protein>
    <recommendedName>
        <fullName evidence="6">Acetylornithine aminotransferase</fullName>
        <shortName evidence="6">ACOAT</shortName>
        <ecNumber evidence="6">2.6.1.11</ecNumber>
    </recommendedName>
</protein>
<dbReference type="PIRSF" id="PIRSF000521">
    <property type="entry name" value="Transaminase_4ab_Lys_Orn"/>
    <property type="match status" value="1"/>
</dbReference>
<dbReference type="NCBIfam" id="NF002325">
    <property type="entry name" value="PRK01278.1"/>
    <property type="match status" value="1"/>
</dbReference>
<dbReference type="InterPro" id="IPR015422">
    <property type="entry name" value="PyrdxlP-dep_Trfase_small"/>
</dbReference>
<evidence type="ECO:0000256" key="3">
    <source>
        <dbReference type="ARBA" id="ARBA00022605"/>
    </source>
</evidence>
<dbReference type="AlphaFoldDB" id="A0A173LNI6"/>
<dbReference type="EMBL" id="CP015961">
    <property type="protein sequence ID" value="ANI92262.1"/>
    <property type="molecule type" value="Genomic_DNA"/>
</dbReference>
<evidence type="ECO:0000313" key="7">
    <source>
        <dbReference type="EMBL" id="ANI92262.1"/>
    </source>
</evidence>
<comment type="similarity">
    <text evidence="6">Belongs to the class-III pyridoxal-phosphate-dependent aminotransferase family. ArgD subfamily.</text>
</comment>
<comment type="miscellaneous">
    <text evidence="6">May also have succinyldiaminopimelate aminotransferase activity, thus carrying out the corresponding step in lysine biosynthesis.</text>
</comment>
<evidence type="ECO:0000256" key="4">
    <source>
        <dbReference type="ARBA" id="ARBA00022679"/>
    </source>
</evidence>
<dbReference type="InterPro" id="IPR005814">
    <property type="entry name" value="Aminotrans_3"/>
</dbReference>
<evidence type="ECO:0000256" key="1">
    <source>
        <dbReference type="ARBA" id="ARBA00022571"/>
    </source>
</evidence>
<feature type="binding site" evidence="6">
    <location>
        <position position="285"/>
    </location>
    <ligand>
        <name>pyridoxal 5'-phosphate</name>
        <dbReference type="ChEBI" id="CHEBI:597326"/>
    </ligand>
</feature>
<name>A0A173LNI6_9ACTN</name>
<dbReference type="PROSITE" id="PS00600">
    <property type="entry name" value="AA_TRANSFER_CLASS_3"/>
    <property type="match status" value="1"/>
</dbReference>
<keyword evidence="1 6" id="KW-0055">Arginine biosynthesis</keyword>
<keyword evidence="4 6" id="KW-0808">Transferase</keyword>
<dbReference type="Gene3D" id="3.90.1150.10">
    <property type="entry name" value="Aspartate Aminotransferase, domain 1"/>
    <property type="match status" value="1"/>
</dbReference>
<feature type="binding site" evidence="6">
    <location>
        <position position="141"/>
    </location>
    <ligand>
        <name>N(2)-acetyl-L-ornithine</name>
        <dbReference type="ChEBI" id="CHEBI:57805"/>
    </ligand>
</feature>
<dbReference type="GO" id="GO:0005737">
    <property type="term" value="C:cytoplasm"/>
    <property type="evidence" value="ECO:0007669"/>
    <property type="project" value="UniProtKB-SubCell"/>
</dbReference>
<dbReference type="KEGG" id="dtm:BJL86_1481"/>
<dbReference type="STRING" id="499555.BJL86_1481"/>
<dbReference type="Gene3D" id="3.40.640.10">
    <property type="entry name" value="Type I PLP-dependent aspartate aminotransferase-like (Major domain)"/>
    <property type="match status" value="1"/>
</dbReference>
<evidence type="ECO:0000313" key="8">
    <source>
        <dbReference type="Proteomes" id="UP000186104"/>
    </source>
</evidence>
<dbReference type="HAMAP" id="MF_01107">
    <property type="entry name" value="ArgD_aminotrans_3"/>
    <property type="match status" value="1"/>
</dbReference>
<evidence type="ECO:0000256" key="6">
    <source>
        <dbReference type="HAMAP-Rule" id="MF_01107"/>
    </source>
</evidence>
<dbReference type="NCBIfam" id="TIGR00707">
    <property type="entry name" value="argD"/>
    <property type="match status" value="1"/>
</dbReference>
<dbReference type="OrthoDB" id="9801052at2"/>
<comment type="subunit">
    <text evidence="6">Homodimer.</text>
</comment>
<feature type="binding site" evidence="6">
    <location>
        <begin position="227"/>
        <end position="230"/>
    </location>
    <ligand>
        <name>pyridoxal 5'-phosphate</name>
        <dbReference type="ChEBI" id="CHEBI:597326"/>
    </ligand>
</feature>
<dbReference type="FunFam" id="3.40.640.10:FF:000004">
    <property type="entry name" value="Acetylornithine aminotransferase"/>
    <property type="match status" value="1"/>
</dbReference>
<keyword evidence="5 6" id="KW-0663">Pyridoxal phosphate</keyword>
<comment type="subcellular location">
    <subcellularLocation>
        <location evidence="6">Cytoplasm</location>
    </subcellularLocation>
</comment>
<sequence>MSVFALNNSLKERWAAALMNNYGTPEVELVSGKGVVVTDSEGHEFIDLFSGIAVNALGHAHPKLVEAVTEQVSTLGHVSNIYIHPRTVELAERLAKAVDTDKPVRTMFCNSGTEANEAAFKIARLTGRSRTLAAERGFHGRTMGALSITGQPDKREPFEPLPPGAEFFPYGDIAALRAVVESGDPNDVAAIFVEPIQGEAGVFDPPEGYLLDVRRLCDEYGILLVCDEVQTGIGRTGKMFASRGAGIVPDIITVAKGLGGGLPIGAVLGIGRAGELLQPGQHGSTFGGNPIASAAGLAVLDVIESEGLAHHAYRLGKLVTAEVEMLSHSLVAGVRGRGLLLGIVLEKPVAAKVVTAAREHGFIVGTAGADVVRLAPPLIITEDQLASFTAALPSILDAVTSGE</sequence>
<comment type="cofactor">
    <cofactor evidence="6">
        <name>pyridoxal 5'-phosphate</name>
        <dbReference type="ChEBI" id="CHEBI:597326"/>
    </cofactor>
    <text evidence="6">Binds 1 pyridoxal phosphate per subunit.</text>
</comment>
<feature type="binding site" evidence="6">
    <location>
        <position position="284"/>
    </location>
    <ligand>
        <name>N(2)-acetyl-L-ornithine</name>
        <dbReference type="ChEBI" id="CHEBI:57805"/>
    </ligand>
</feature>